<organism evidence="3 4">
    <name type="scientific">Cristinia sonorae</name>
    <dbReference type="NCBI Taxonomy" id="1940300"/>
    <lineage>
        <taxon>Eukaryota</taxon>
        <taxon>Fungi</taxon>
        <taxon>Dikarya</taxon>
        <taxon>Basidiomycota</taxon>
        <taxon>Agaricomycotina</taxon>
        <taxon>Agaricomycetes</taxon>
        <taxon>Agaricomycetidae</taxon>
        <taxon>Agaricales</taxon>
        <taxon>Pleurotineae</taxon>
        <taxon>Stephanosporaceae</taxon>
        <taxon>Cristinia</taxon>
    </lineage>
</organism>
<evidence type="ECO:0000256" key="1">
    <source>
        <dbReference type="SAM" id="MobiDB-lite"/>
    </source>
</evidence>
<dbReference type="GO" id="GO:0003924">
    <property type="term" value="F:GTPase activity"/>
    <property type="evidence" value="ECO:0007669"/>
    <property type="project" value="InterPro"/>
</dbReference>
<name>A0A8K0UKH1_9AGAR</name>
<accession>A0A8K0UKH1</accession>
<dbReference type="EMBL" id="JAEVFJ010000024">
    <property type="protein sequence ID" value="KAH8094847.1"/>
    <property type="molecule type" value="Genomic_DNA"/>
</dbReference>
<dbReference type="PROSITE" id="PS50234">
    <property type="entry name" value="VWFA"/>
    <property type="match status" value="1"/>
</dbReference>
<dbReference type="Pfam" id="PF13519">
    <property type="entry name" value="VWA_2"/>
    <property type="match status" value="1"/>
</dbReference>
<dbReference type="PANTHER" id="PTHR22796">
    <property type="entry name" value="URG4-RELATED"/>
    <property type="match status" value="1"/>
</dbReference>
<dbReference type="InterPro" id="IPR002035">
    <property type="entry name" value="VWF_A"/>
</dbReference>
<reference evidence="3" key="1">
    <citation type="journal article" date="2021" name="New Phytol.">
        <title>Evolutionary innovations through gain and loss of genes in the ectomycorrhizal Boletales.</title>
        <authorList>
            <person name="Wu G."/>
            <person name="Miyauchi S."/>
            <person name="Morin E."/>
            <person name="Kuo A."/>
            <person name="Drula E."/>
            <person name="Varga T."/>
            <person name="Kohler A."/>
            <person name="Feng B."/>
            <person name="Cao Y."/>
            <person name="Lipzen A."/>
            <person name="Daum C."/>
            <person name="Hundley H."/>
            <person name="Pangilinan J."/>
            <person name="Johnson J."/>
            <person name="Barry K."/>
            <person name="LaButti K."/>
            <person name="Ng V."/>
            <person name="Ahrendt S."/>
            <person name="Min B."/>
            <person name="Choi I.G."/>
            <person name="Park H."/>
            <person name="Plett J.M."/>
            <person name="Magnuson J."/>
            <person name="Spatafora J.W."/>
            <person name="Nagy L.G."/>
            <person name="Henrissat B."/>
            <person name="Grigoriev I.V."/>
            <person name="Yang Z.L."/>
            <person name="Xu J."/>
            <person name="Martin F.M."/>
        </authorList>
    </citation>
    <scope>NUCLEOTIDE SEQUENCE</scope>
    <source>
        <strain evidence="3">KKN 215</strain>
    </source>
</reference>
<keyword evidence="4" id="KW-1185">Reference proteome</keyword>
<evidence type="ECO:0000313" key="3">
    <source>
        <dbReference type="EMBL" id="KAH8094847.1"/>
    </source>
</evidence>
<dbReference type="SUPFAM" id="SSF52540">
    <property type="entry name" value="P-loop containing nucleoside triphosphate hydrolases"/>
    <property type="match status" value="1"/>
</dbReference>
<dbReference type="Pfam" id="PF02263">
    <property type="entry name" value="GBP"/>
    <property type="match status" value="1"/>
</dbReference>
<dbReference type="PANTHER" id="PTHR22796:SF1">
    <property type="entry name" value="VWFA DOMAIN-CONTAINING PROTEIN"/>
    <property type="match status" value="1"/>
</dbReference>
<gene>
    <name evidence="3" type="ORF">BXZ70DRAFT_339404</name>
</gene>
<protein>
    <recommendedName>
        <fullName evidence="2">VWFA domain-containing protein</fullName>
    </recommendedName>
</protein>
<dbReference type="Gene3D" id="3.40.50.410">
    <property type="entry name" value="von Willebrand factor, type A domain"/>
    <property type="match status" value="1"/>
</dbReference>
<dbReference type="SUPFAM" id="SSF75011">
    <property type="entry name" value="3-carboxy-cis,cis-mucoante lactonizing enzyme"/>
    <property type="match status" value="1"/>
</dbReference>
<dbReference type="SMART" id="SM00327">
    <property type="entry name" value="VWA"/>
    <property type="match status" value="1"/>
</dbReference>
<dbReference type="Gene3D" id="3.40.50.300">
    <property type="entry name" value="P-loop containing nucleotide triphosphate hydrolases"/>
    <property type="match status" value="1"/>
</dbReference>
<feature type="compositionally biased region" description="Polar residues" evidence="1">
    <location>
        <begin position="79"/>
        <end position="89"/>
    </location>
</feature>
<evidence type="ECO:0000259" key="2">
    <source>
        <dbReference type="PROSITE" id="PS50234"/>
    </source>
</evidence>
<proteinExistence type="predicted"/>
<feature type="domain" description="VWFA" evidence="2">
    <location>
        <begin position="2011"/>
        <end position="2224"/>
    </location>
</feature>
<comment type="caution">
    <text evidence="3">The sequence shown here is derived from an EMBL/GenBank/DDBJ whole genome shotgun (WGS) entry which is preliminary data.</text>
</comment>
<dbReference type="GO" id="GO:0005525">
    <property type="term" value="F:GTP binding"/>
    <property type="evidence" value="ECO:0007669"/>
    <property type="project" value="InterPro"/>
</dbReference>
<dbReference type="InterPro" id="IPR027417">
    <property type="entry name" value="P-loop_NTPase"/>
</dbReference>
<dbReference type="InterPro" id="IPR015894">
    <property type="entry name" value="Guanylate-bd_N"/>
</dbReference>
<dbReference type="Proteomes" id="UP000813824">
    <property type="component" value="Unassembled WGS sequence"/>
</dbReference>
<evidence type="ECO:0000313" key="4">
    <source>
        <dbReference type="Proteomes" id="UP000813824"/>
    </source>
</evidence>
<dbReference type="OrthoDB" id="2343366at2759"/>
<dbReference type="InterPro" id="IPR036465">
    <property type="entry name" value="vWFA_dom_sf"/>
</dbReference>
<dbReference type="CDD" id="cd00198">
    <property type="entry name" value="vWFA"/>
    <property type="match status" value="1"/>
</dbReference>
<feature type="region of interest" description="Disordered" evidence="1">
    <location>
        <begin position="67"/>
        <end position="95"/>
    </location>
</feature>
<dbReference type="SUPFAM" id="SSF53300">
    <property type="entry name" value="vWA-like"/>
    <property type="match status" value="1"/>
</dbReference>
<sequence length="2241" mass="250304">MESNDFGLGQQRVEEYDDLDDMYLDPLDSGSTTRTLRTASSNASFRSAFSGVDRIEDIDMSDEITRATTPEHDSGAQRMGTNTAGTNPTRVDPKEPDLISEVRGMYRILDLVSEQGSGGLVDKIVISQESLGRFINSIKPGTYTSMTKVAFSALDTVEIQPRGIYGSRFEIVRFLQDLGAIDSSVAHLLRNCRDDASTNSGRTLRSGLYMLRGQSVSLVYCIYWPEETTWNDNAPLSVQKNRVTFMRYLTKIADQLVALISDAHGAAIQWNDQPADAGMDIDDDEIDRLFSFEVQKTNEQEEQATARPGFSIDLNILSSRGGSDDFSSNVDPEVLRLPRLVPGETTCGIMYAEIIRPRKNTKRLSEKFTEMKFRTTLGSESFRLSRDISDEALQCLLQAGLGQTRGQEETRSFVTQRQNAITAHDTKLNEHIAEFQRQLADKNGMLVGVLQCELVKATTSKFSTIDELQLMGSHWTGEDASAFGGLKGLFELYPKFKDSVEAAINPHSVKIIAAPFKDRKKRLLSLEQALLDHPELNEEGQQQLTTSMINDPLPSDTGRRGRSSLKELVTSAMSYIPMVNFSSSEGSKTTHTNFDISDVEFLSKLTAAADKFPCTATAIQECMEMATQSLASSVKKKSNDLASVVEAMQLEAFKIQIRHELDGELRDELSFIRRDFLSAAWDSFVVGDKHVIILDDVTVERRHSGSAMYSFNGTHELQSDAKLQYTVYQLQLTQEDRHSLQTDPAFIPSPKIRPRDVSICFRLPLDYNIRHIQLLEDRRCLIVTESGAGLVKIYLEKYSELDRVMEFNIPKKQLHCEKIGRDYLVAYDETKRMLAICGSEQKSLNVFLFDEKYTSLQGLGSPVDLKAWYDNQTRPTHMTFVCGQSEELALVDTSGLARTYSLTTQQFRPASLQLLNQPTYIHSSPDGSCLLSTECDNGGWYIRAYHWTNFGTTDGICLTLDGLPLDSCIVTSFGTRAQMQMHYVGMDVKGARCESVALDITRKVTEFTFKEKGGQMVRYNEGRSSAHNCIVECFSDVWTRFPVVPAVQRETVKASDGRQPYSILFVSNISPSLFRLHFREMVSAFERTTRKPTDGKLDAIEVDAMPYDLFMEIRNSFKLSLLRAGEWLVDILCLIPIHIAVTRDNRFVPLKDGISSPELERTLLGATVGQIVDNLTFGWYESIFESYMASKPVRVVSSMGEQSVGKSFALNHLVDTSFAGSAMRTTEGVWMSVTPTDSALIVALDFEGVHSIERSAQEDTLLVLFNTALSNLVLFRNNFAMSRDIAGLFQSFQSSSTILDPAANPSLFKSMLVIIIKDVVDSDKREITKEFRLKFQSIVAVEQGSNFITRLHGGKLTIVPWPVIESRQFYTLYPAMKKMLDAQEITHPKAGIFLQTMKTLMAKLRANDWGALDQNLASHRAQQLLALLPRALSSGTAETEPDEEPLKDFDSGDPIGLPDTHSMFYLFERSDAQKVSPESQAVHLQALLAPAMQNTDQHDTDQTEWVRSLEDRLDRLATLRINHVREWLASNTVRFDPDLPQLQEVRQAFDNLVITMKANIKICGSQCSSCQLACISVYHHDGRHDCHTSHECPHVCDYTEDHFESPRQMCGLPAGHSKTHICDISAHLCGQRCKFHGRAGCLEYCSKMVNHEDNEHICPAMSHQCGEPCGLQQIQLPNGAFYNCPGSCHFPVDQYHEDHACEKQSCPLQCELCKRLCASCDHMHAVAAGRSPHLCGQDHPCTCLCQMQGICQIETAPQSIEATFTGRHESFQYTKYSQASKRLPCVVRIPSGEISHNGPHVHTTDRKAFHFCETRCEQCGYFCTLPLGHPQQEHETSHGSMSKTRWAVEGAEGTIVEVNGRKFASRDDGAPMLCSMYCREMGRHVHIDDCRSAKATNCSGAGTEHIKTRVWPNPEVPKDYISHTLHWRRTGFKDPYSHDDQNAFAKCDFLCSGQEHQADAAGVAHPSHCTLDVLHPPLDPNQAPPGGIGYISRDGHHFSCRNPAQMQQAFHVMFVIDRSGSMGYNDRRPLQNTPITQRLTARHDNRLGAVYSSLYSFWVARHAAVNAGGGQGNHRRDAYSVILFESSCITCVDSDFTSTPDDLLTQLLGHDVAGGTNYTVALNQAQSTMEANWSTERSPVVIFLSDGECSVNDETVRALCRRAIALGRALSFHAVAFGPRNEALRRMAQIANEVESRAPQDPMHPLVASSYTEALDTVRLAETFLGLADSLRKPRGALVNT</sequence>